<evidence type="ECO:0000313" key="1">
    <source>
        <dbReference type="EMBL" id="MFD0837053.1"/>
    </source>
</evidence>
<keyword evidence="2" id="KW-1185">Reference proteome</keyword>
<gene>
    <name evidence="1" type="ORF">ACFQ0I_14830</name>
</gene>
<accession>A0ABW3BWQ9</accession>
<dbReference type="Proteomes" id="UP001597011">
    <property type="component" value="Unassembled WGS sequence"/>
</dbReference>
<evidence type="ECO:0000313" key="2">
    <source>
        <dbReference type="Proteomes" id="UP001597011"/>
    </source>
</evidence>
<dbReference type="EMBL" id="JBHTIB010000015">
    <property type="protein sequence ID" value="MFD0837053.1"/>
    <property type="molecule type" value="Genomic_DNA"/>
</dbReference>
<sequence length="238" mass="28737">MKHRYLLVNVLLIIILGFRGYAQKNIETQSLLWMRYNLGINFNENYKLRYEIEERVYHAPWRQHQFLSKAHFERRLNNNWNCGVGFTYLVQSLPHSAELDVTETQIELRPQLEIENKQKLFDRLSISHRYWTEFRFFEQADNSFDFSNIRTRYKLELNYKVSDKITFKAFDEIHLNIGNKIVQNVFDQNRYGGSIQVMPSKSLGFELGYFNWFQQKKSGTDFYNRNIIRVTIHQNINI</sequence>
<dbReference type="InterPro" id="IPR019619">
    <property type="entry name" value="DUF2490"/>
</dbReference>
<dbReference type="RefSeq" id="WP_379943582.1">
    <property type="nucleotide sequence ID" value="NZ_JBHTIB010000015.1"/>
</dbReference>
<name>A0ABW3BWQ9_9FLAO</name>
<reference evidence="2" key="1">
    <citation type="journal article" date="2019" name="Int. J. Syst. Evol. Microbiol.">
        <title>The Global Catalogue of Microorganisms (GCM) 10K type strain sequencing project: providing services to taxonomists for standard genome sequencing and annotation.</title>
        <authorList>
            <consortium name="The Broad Institute Genomics Platform"/>
            <consortium name="The Broad Institute Genome Sequencing Center for Infectious Disease"/>
            <person name="Wu L."/>
            <person name="Ma J."/>
        </authorList>
    </citation>
    <scope>NUCLEOTIDE SEQUENCE [LARGE SCALE GENOMIC DNA]</scope>
    <source>
        <strain evidence="2">CCUG 60529</strain>
    </source>
</reference>
<organism evidence="1 2">
    <name type="scientific">Mariniflexile aquimaris</name>
    <dbReference type="NCBI Taxonomy" id="881009"/>
    <lineage>
        <taxon>Bacteria</taxon>
        <taxon>Pseudomonadati</taxon>
        <taxon>Bacteroidota</taxon>
        <taxon>Flavobacteriia</taxon>
        <taxon>Flavobacteriales</taxon>
        <taxon>Flavobacteriaceae</taxon>
        <taxon>Mariniflexile</taxon>
    </lineage>
</organism>
<proteinExistence type="predicted"/>
<dbReference type="Pfam" id="PF10677">
    <property type="entry name" value="DUF2490"/>
    <property type="match status" value="1"/>
</dbReference>
<protein>
    <submittedName>
        <fullName evidence="1">DUF2490 domain-containing protein</fullName>
    </submittedName>
</protein>
<comment type="caution">
    <text evidence="1">The sequence shown here is derived from an EMBL/GenBank/DDBJ whole genome shotgun (WGS) entry which is preliminary data.</text>
</comment>